<sequence length="345" mass="36611">MEWALYPVELRLRNTFRIAHGASTTRHNVLLNLDDGWGEAAAVAYHGETAAKIQAWLERYRATITSSYDPAAISWLLGKLDFESRAARAAVDLALHDRLGQQLGVPLRHLLGLNGLELPQTSVTLPIEEAEALRQQALAVAHYPILKVKLGGPADLASVAIIREAAPNSRIRVDANAGWSRETAAELIPALAELGVELIEQPFAVDDFAGYAQLKAAKYGVPIFADEPIKSAADVARWASLVDGVNLKLMKTGGIVGAQAAIATARAHGLQLMLGCMIETSIGVSAAWALAGLADFVDLDGPLLIANDLATGLSFETASIQPASAPGLGVQIDWPALNAALLETR</sequence>
<dbReference type="SUPFAM" id="SSF54826">
    <property type="entry name" value="Enolase N-terminal domain-like"/>
    <property type="match status" value="1"/>
</dbReference>
<dbReference type="Pfam" id="PF13378">
    <property type="entry name" value="MR_MLE_C"/>
    <property type="match status" value="1"/>
</dbReference>
<dbReference type="SUPFAM" id="SSF51604">
    <property type="entry name" value="Enolase C-terminal domain-like"/>
    <property type="match status" value="1"/>
</dbReference>
<dbReference type="GO" id="GO:0016855">
    <property type="term" value="F:racemase and epimerase activity, acting on amino acids and derivatives"/>
    <property type="evidence" value="ECO:0007669"/>
    <property type="project" value="UniProtKB-UniRule"/>
</dbReference>
<dbReference type="SFLD" id="SFLDS00001">
    <property type="entry name" value="Enolase"/>
    <property type="match status" value="1"/>
</dbReference>
<evidence type="ECO:0000256" key="5">
    <source>
        <dbReference type="PIRSR" id="PIRSR634603-1"/>
    </source>
</evidence>
<dbReference type="PANTHER" id="PTHR48073:SF2">
    <property type="entry name" value="O-SUCCINYLBENZOATE SYNTHASE"/>
    <property type="match status" value="1"/>
</dbReference>
<feature type="binding site" evidence="6">
    <location>
        <position position="174"/>
    </location>
    <ligand>
        <name>Mg(2+)</name>
        <dbReference type="ChEBI" id="CHEBI:18420"/>
    </ligand>
</feature>
<dbReference type="PANTHER" id="PTHR48073">
    <property type="entry name" value="O-SUCCINYLBENZOATE SYNTHASE-RELATED"/>
    <property type="match status" value="1"/>
</dbReference>
<dbReference type="STRING" id="70996.SE18_20165"/>
<dbReference type="AlphaFoldDB" id="A0A0P6XF50"/>
<dbReference type="Proteomes" id="UP000050277">
    <property type="component" value="Unassembled WGS sequence"/>
</dbReference>
<feature type="binding site" evidence="6">
    <location>
        <position position="200"/>
    </location>
    <ligand>
        <name>Mg(2+)</name>
        <dbReference type="ChEBI" id="CHEBI:18420"/>
    </ligand>
</feature>
<name>A0A0P6XF50_9CHLR</name>
<evidence type="ECO:0000256" key="6">
    <source>
        <dbReference type="PIRSR" id="PIRSR634603-3"/>
    </source>
</evidence>
<gene>
    <name evidence="9" type="ORF">SE18_20165</name>
</gene>
<evidence type="ECO:0000259" key="8">
    <source>
        <dbReference type="SMART" id="SM00922"/>
    </source>
</evidence>
<dbReference type="OrthoDB" id="9775391at2"/>
<evidence type="ECO:0000256" key="1">
    <source>
        <dbReference type="ARBA" id="ARBA00008031"/>
    </source>
</evidence>
<evidence type="ECO:0000313" key="9">
    <source>
        <dbReference type="EMBL" id="KPL81919.1"/>
    </source>
</evidence>
<accession>A0A0P6XF50</accession>
<dbReference type="GO" id="GO:0009063">
    <property type="term" value="P:amino acid catabolic process"/>
    <property type="evidence" value="ECO:0007669"/>
    <property type="project" value="InterPro"/>
</dbReference>
<dbReference type="GO" id="GO:0046872">
    <property type="term" value="F:metal ion binding"/>
    <property type="evidence" value="ECO:0007669"/>
    <property type="project" value="UniProtKB-KW"/>
</dbReference>
<keyword evidence="4 7" id="KW-0413">Isomerase</keyword>
<keyword evidence="10" id="KW-1185">Reference proteome</keyword>
<dbReference type="InterPro" id="IPR029017">
    <property type="entry name" value="Enolase-like_N"/>
</dbReference>
<dbReference type="Gene3D" id="3.30.390.10">
    <property type="entry name" value="Enolase-like, N-terminal domain"/>
    <property type="match status" value="1"/>
</dbReference>
<dbReference type="SFLD" id="SFLDG00180">
    <property type="entry name" value="muconate_cycloisomerase"/>
    <property type="match status" value="1"/>
</dbReference>
<evidence type="ECO:0000256" key="7">
    <source>
        <dbReference type="RuleBase" id="RU366006"/>
    </source>
</evidence>
<feature type="active site" description="Proton acceptor; specific for (S)-substrate epimerization" evidence="5">
    <location>
        <position position="248"/>
    </location>
</feature>
<comment type="caution">
    <text evidence="9">The sequence shown here is derived from an EMBL/GenBank/DDBJ whole genome shotgun (WGS) entry which is preliminary data.</text>
</comment>
<keyword evidence="3 6" id="KW-0460">Magnesium</keyword>
<organism evidence="9 10">
    <name type="scientific">Herpetosiphon geysericola</name>
    <dbReference type="NCBI Taxonomy" id="70996"/>
    <lineage>
        <taxon>Bacteria</taxon>
        <taxon>Bacillati</taxon>
        <taxon>Chloroflexota</taxon>
        <taxon>Chloroflexia</taxon>
        <taxon>Herpetosiphonales</taxon>
        <taxon>Herpetosiphonaceae</taxon>
        <taxon>Herpetosiphon</taxon>
    </lineage>
</organism>
<proteinExistence type="inferred from homology"/>
<dbReference type="InterPro" id="IPR036849">
    <property type="entry name" value="Enolase-like_C_sf"/>
</dbReference>
<dbReference type="PROSITE" id="PS00909">
    <property type="entry name" value="MR_MLE_2"/>
    <property type="match status" value="1"/>
</dbReference>
<evidence type="ECO:0000256" key="4">
    <source>
        <dbReference type="ARBA" id="ARBA00023235"/>
    </source>
</evidence>
<evidence type="ECO:0000313" key="10">
    <source>
        <dbReference type="Proteomes" id="UP000050277"/>
    </source>
</evidence>
<dbReference type="InterPro" id="IPR013341">
    <property type="entry name" value="Mandelate_racemase_N_dom"/>
</dbReference>
<dbReference type="SMART" id="SM00922">
    <property type="entry name" value="MR_MLE"/>
    <property type="match status" value="1"/>
</dbReference>
<reference evidence="9 10" key="1">
    <citation type="submission" date="2015-07" db="EMBL/GenBank/DDBJ databases">
        <title>Whole genome sequence of Herpetosiphon geysericola DSM 7119.</title>
        <authorList>
            <person name="Hemp J."/>
            <person name="Ward L.M."/>
            <person name="Pace L.A."/>
            <person name="Fischer W.W."/>
        </authorList>
    </citation>
    <scope>NUCLEOTIDE SEQUENCE [LARGE SCALE GENOMIC DNA]</scope>
    <source>
        <strain evidence="9 10">DSM 7119</strain>
    </source>
</reference>
<evidence type="ECO:0000256" key="2">
    <source>
        <dbReference type="ARBA" id="ARBA00022723"/>
    </source>
</evidence>
<feature type="active site" description="Proton acceptor; specific for (R)-substrate epimerization" evidence="5">
    <location>
        <position position="149"/>
    </location>
</feature>
<dbReference type="RefSeq" id="WP_054536267.1">
    <property type="nucleotide sequence ID" value="NZ_LGKP01000032.1"/>
</dbReference>
<dbReference type="InterPro" id="IPR013342">
    <property type="entry name" value="Mandelate_racemase_C"/>
</dbReference>
<comment type="cofactor">
    <cofactor evidence="6 7">
        <name>Mg(2+)</name>
        <dbReference type="ChEBI" id="CHEBI:18420"/>
    </cofactor>
    <text evidence="6 7">Binds 1 Mg(2+) ion per subunit.</text>
</comment>
<dbReference type="InterPro" id="IPR034603">
    <property type="entry name" value="Dipeptide_epimerase"/>
</dbReference>
<dbReference type="Pfam" id="PF02746">
    <property type="entry name" value="MR_MLE_N"/>
    <property type="match status" value="1"/>
</dbReference>
<dbReference type="InterPro" id="IPR029065">
    <property type="entry name" value="Enolase_C-like"/>
</dbReference>
<feature type="binding site" evidence="6">
    <location>
        <position position="226"/>
    </location>
    <ligand>
        <name>Mg(2+)</name>
        <dbReference type="ChEBI" id="CHEBI:18420"/>
    </ligand>
</feature>
<protein>
    <recommendedName>
        <fullName evidence="7">Dipeptide epimerase</fullName>
        <ecNumber evidence="7">5.1.1.-</ecNumber>
    </recommendedName>
</protein>
<dbReference type="EC" id="5.1.1.-" evidence="7"/>
<comment type="similarity">
    <text evidence="1 7">Belongs to the mandelate racemase/muconate lactonizing enzyme family.</text>
</comment>
<dbReference type="EMBL" id="LGKP01000032">
    <property type="protein sequence ID" value="KPL81919.1"/>
    <property type="molecule type" value="Genomic_DNA"/>
</dbReference>
<dbReference type="InterPro" id="IPR018110">
    <property type="entry name" value="Mandel_Rmase/mucon_lact_enz_CS"/>
</dbReference>
<keyword evidence="2 6" id="KW-0479">Metal-binding</keyword>
<evidence type="ECO:0000256" key="3">
    <source>
        <dbReference type="ARBA" id="ARBA00022842"/>
    </source>
</evidence>
<dbReference type="Gene3D" id="3.20.20.120">
    <property type="entry name" value="Enolase-like C-terminal domain"/>
    <property type="match status" value="1"/>
</dbReference>
<dbReference type="PATRIC" id="fig|70996.4.peg.991"/>
<feature type="domain" description="Mandelate racemase/muconate lactonizing enzyme C-terminal" evidence="8">
    <location>
        <begin position="130"/>
        <end position="222"/>
    </location>
</feature>
<dbReference type="CDD" id="cd03319">
    <property type="entry name" value="L-Ala-DL-Glu_epimerase"/>
    <property type="match status" value="1"/>
</dbReference>